<protein>
    <recommendedName>
        <fullName evidence="1">non-specific serine/threonine protein kinase</fullName>
        <ecNumber evidence="1">2.7.11.1</ecNumber>
    </recommendedName>
</protein>
<comment type="similarity">
    <text evidence="7">Belongs to the protein kinase superfamily. CMGC Ser/Thr protein kinase family.</text>
</comment>
<dbReference type="EC" id="2.7.11.1" evidence="1"/>
<evidence type="ECO:0000256" key="1">
    <source>
        <dbReference type="ARBA" id="ARBA00012513"/>
    </source>
</evidence>
<keyword evidence="2" id="KW-0723">Serine/threonine-protein kinase</keyword>
<feature type="compositionally biased region" description="Basic and acidic residues" evidence="9">
    <location>
        <begin position="60"/>
        <end position="99"/>
    </location>
</feature>
<organism evidence="11 12">
    <name type="scientific">Coemansia pectinata</name>
    <dbReference type="NCBI Taxonomy" id="1052879"/>
    <lineage>
        <taxon>Eukaryota</taxon>
        <taxon>Fungi</taxon>
        <taxon>Fungi incertae sedis</taxon>
        <taxon>Zoopagomycota</taxon>
        <taxon>Kickxellomycotina</taxon>
        <taxon>Kickxellomycetes</taxon>
        <taxon>Kickxellales</taxon>
        <taxon>Kickxellaceae</taxon>
        <taxon>Coemansia</taxon>
    </lineage>
</organism>
<dbReference type="InterPro" id="IPR017441">
    <property type="entry name" value="Protein_kinase_ATP_BS"/>
</dbReference>
<evidence type="ECO:0000256" key="5">
    <source>
        <dbReference type="ARBA" id="ARBA00022777"/>
    </source>
</evidence>
<gene>
    <name evidence="11" type="primary">PRP4</name>
    <name evidence="11" type="ORF">GGI19_003378</name>
</gene>
<dbReference type="Gene3D" id="3.30.200.20">
    <property type="entry name" value="Phosphorylase Kinase, domain 1"/>
    <property type="match status" value="1"/>
</dbReference>
<accession>A0A9W8GZT5</accession>
<dbReference type="GO" id="GO:0005524">
    <property type="term" value="F:ATP binding"/>
    <property type="evidence" value="ECO:0007669"/>
    <property type="project" value="UniProtKB-UniRule"/>
</dbReference>
<keyword evidence="3 11" id="KW-0808">Transferase</keyword>
<feature type="binding site" evidence="8">
    <location>
        <position position="354"/>
    </location>
    <ligand>
        <name>ATP</name>
        <dbReference type="ChEBI" id="CHEBI:30616"/>
    </ligand>
</feature>
<dbReference type="GO" id="GO:0004674">
    <property type="term" value="F:protein serine/threonine kinase activity"/>
    <property type="evidence" value="ECO:0007669"/>
    <property type="project" value="UniProtKB-KW"/>
</dbReference>
<evidence type="ECO:0000256" key="4">
    <source>
        <dbReference type="ARBA" id="ARBA00022741"/>
    </source>
</evidence>
<keyword evidence="11" id="KW-0687">Ribonucleoprotein</keyword>
<name>A0A9W8GZT5_9FUNG</name>
<dbReference type="EMBL" id="JANBUH010000220">
    <property type="protein sequence ID" value="KAJ2753097.1"/>
    <property type="molecule type" value="Genomic_DNA"/>
</dbReference>
<evidence type="ECO:0000256" key="6">
    <source>
        <dbReference type="ARBA" id="ARBA00022840"/>
    </source>
</evidence>
<dbReference type="SUPFAM" id="SSF56112">
    <property type="entry name" value="Protein kinase-like (PK-like)"/>
    <property type="match status" value="1"/>
</dbReference>
<evidence type="ECO:0000256" key="7">
    <source>
        <dbReference type="ARBA" id="ARBA00023596"/>
    </source>
</evidence>
<dbReference type="InterPro" id="IPR008271">
    <property type="entry name" value="Ser/Thr_kinase_AS"/>
</dbReference>
<dbReference type="InterPro" id="IPR011009">
    <property type="entry name" value="Kinase-like_dom_sf"/>
</dbReference>
<reference evidence="11" key="1">
    <citation type="submission" date="2022-07" db="EMBL/GenBank/DDBJ databases">
        <title>Phylogenomic reconstructions and comparative analyses of Kickxellomycotina fungi.</title>
        <authorList>
            <person name="Reynolds N.K."/>
            <person name="Stajich J.E."/>
            <person name="Barry K."/>
            <person name="Grigoriev I.V."/>
            <person name="Crous P."/>
            <person name="Smith M.E."/>
        </authorList>
    </citation>
    <scope>NUCLEOTIDE SEQUENCE</scope>
    <source>
        <strain evidence="11">BCRC 34297</strain>
    </source>
</reference>
<dbReference type="InterPro" id="IPR050494">
    <property type="entry name" value="Ser_Thr_dual-spec_kinase"/>
</dbReference>
<feature type="domain" description="Protein kinase" evidence="10">
    <location>
        <begin position="324"/>
        <end position="646"/>
    </location>
</feature>
<evidence type="ECO:0000313" key="11">
    <source>
        <dbReference type="EMBL" id="KAJ2753097.1"/>
    </source>
</evidence>
<proteinExistence type="inferred from homology"/>
<dbReference type="PROSITE" id="PS00108">
    <property type="entry name" value="PROTEIN_KINASE_ST"/>
    <property type="match status" value="1"/>
</dbReference>
<keyword evidence="6 8" id="KW-0067">ATP-binding</keyword>
<evidence type="ECO:0000256" key="2">
    <source>
        <dbReference type="ARBA" id="ARBA00022527"/>
    </source>
</evidence>
<dbReference type="AlphaFoldDB" id="A0A9W8GZT5"/>
<dbReference type="OrthoDB" id="9332038at2759"/>
<dbReference type="GO" id="GO:1990904">
    <property type="term" value="C:ribonucleoprotein complex"/>
    <property type="evidence" value="ECO:0007669"/>
    <property type="project" value="UniProtKB-KW"/>
</dbReference>
<dbReference type="Gene3D" id="1.10.510.10">
    <property type="entry name" value="Transferase(Phosphotransferase) domain 1"/>
    <property type="match status" value="1"/>
</dbReference>
<feature type="region of interest" description="Disordered" evidence="9">
    <location>
        <begin position="209"/>
        <end position="233"/>
    </location>
</feature>
<feature type="compositionally biased region" description="Low complexity" evidence="9">
    <location>
        <begin position="106"/>
        <end position="121"/>
    </location>
</feature>
<feature type="region of interest" description="Disordered" evidence="9">
    <location>
        <begin position="1"/>
        <end position="124"/>
    </location>
</feature>
<dbReference type="PANTHER" id="PTHR24058">
    <property type="entry name" value="DUAL SPECIFICITY PROTEIN KINASE"/>
    <property type="match status" value="1"/>
</dbReference>
<keyword evidence="5" id="KW-0418">Kinase</keyword>
<comment type="caution">
    <text evidence="11">The sequence shown here is derived from an EMBL/GenBank/DDBJ whole genome shotgun (WGS) entry which is preliminary data.</text>
</comment>
<dbReference type="Proteomes" id="UP001140011">
    <property type="component" value="Unassembled WGS sequence"/>
</dbReference>
<dbReference type="Pfam" id="PF00069">
    <property type="entry name" value="Pkinase"/>
    <property type="match status" value="1"/>
</dbReference>
<sequence>MSRRHTQLDAEDGEITDLAGSSQSAKATAVVTLNGHKPAASLASASKREYSRSRSPSRNRYAERRTSERHGGYSRHIDRNRSRSPRQGDHKSRRDDKVARVNTNEPNVSMPSLPPVLSSSNDTARVDESVPLYLDYEDEEAETERLLEARRRRRREILLMHKAQNPAQSAPVADVENLSIIDNESGDPSTGGSVSLSAEIILEKKGIVDSSAAKPSTSSSNDLPAADYSPNADMNADDVRHRIAAQAMMAKASVAAVSTAPIADEDDDEFDMFAEDDDLIARLQEAKPKGGVTAAATASAMVDDWDDAEGYYRTNIGELLDDRYLVQAFLGQGVFSSVVKAIDTRNNDAPVAVKIIRQNETMYKAGTKEKKMLERLEAADPSGKMHVVRLLGSFVHRGHLCLCFELMSLNLREVVRKYGRDSGLSLQAVKVYATHLLLALDLLRRCEIVHGDLKPDNCFVSELRNNVKLGDLGSASDVSENEITPYLVSRFYRAPEVILGIPHDCAIDMWSLGVTLFELYTGKILFPGKSNNNMLRLMMEARGHFANKMLRRGQLWNQHFEDNGGNLMDFVSRSHDRIANAEIAQRMVFTKPTQDVKTRILQATPEGSTPEEIQQALQFASLLDRCLELSPDKRATPMEALRHPFFAQK</sequence>
<evidence type="ECO:0000313" key="12">
    <source>
        <dbReference type="Proteomes" id="UP001140011"/>
    </source>
</evidence>
<feature type="compositionally biased region" description="Low complexity" evidence="9">
    <location>
        <begin position="210"/>
        <end position="220"/>
    </location>
</feature>
<keyword evidence="12" id="KW-1185">Reference proteome</keyword>
<dbReference type="PROSITE" id="PS00107">
    <property type="entry name" value="PROTEIN_KINASE_ATP"/>
    <property type="match status" value="1"/>
</dbReference>
<dbReference type="PANTHER" id="PTHR24058:SF103">
    <property type="entry name" value="SERINE_THREONINE-PROTEIN KINASE PRP4 HOMOLOG"/>
    <property type="match status" value="1"/>
</dbReference>
<evidence type="ECO:0000256" key="3">
    <source>
        <dbReference type="ARBA" id="ARBA00022679"/>
    </source>
</evidence>
<keyword evidence="4 8" id="KW-0547">Nucleotide-binding</keyword>
<dbReference type="PROSITE" id="PS50011">
    <property type="entry name" value="PROTEIN_KINASE_DOM"/>
    <property type="match status" value="1"/>
</dbReference>
<evidence type="ECO:0000256" key="8">
    <source>
        <dbReference type="PROSITE-ProRule" id="PRU10141"/>
    </source>
</evidence>
<dbReference type="FunFam" id="1.10.510.10:FF:000078">
    <property type="entry name" value="Serine/threonine-protein kinase PRP4 homolog"/>
    <property type="match status" value="1"/>
</dbReference>
<evidence type="ECO:0000256" key="9">
    <source>
        <dbReference type="SAM" id="MobiDB-lite"/>
    </source>
</evidence>
<dbReference type="SMART" id="SM00220">
    <property type="entry name" value="S_TKc"/>
    <property type="match status" value="1"/>
</dbReference>
<dbReference type="InterPro" id="IPR000719">
    <property type="entry name" value="Prot_kinase_dom"/>
</dbReference>
<evidence type="ECO:0000259" key="10">
    <source>
        <dbReference type="PROSITE" id="PS50011"/>
    </source>
</evidence>